<comment type="caution">
    <text evidence="6">The sequence shown here is derived from an EMBL/GenBank/DDBJ whole genome shotgun (WGS) entry which is preliminary data.</text>
</comment>
<dbReference type="InterPro" id="IPR009057">
    <property type="entry name" value="Homeodomain-like_sf"/>
</dbReference>
<dbReference type="SUPFAM" id="SSF48498">
    <property type="entry name" value="Tetracyclin repressor-like, C-terminal domain"/>
    <property type="match status" value="1"/>
</dbReference>
<evidence type="ECO:0000313" key="7">
    <source>
        <dbReference type="Proteomes" id="UP000285961"/>
    </source>
</evidence>
<evidence type="ECO:0000256" key="3">
    <source>
        <dbReference type="ARBA" id="ARBA00023163"/>
    </source>
</evidence>
<keyword evidence="2 4" id="KW-0238">DNA-binding</keyword>
<dbReference type="InterPro" id="IPR023772">
    <property type="entry name" value="DNA-bd_HTH_TetR-type_CS"/>
</dbReference>
<dbReference type="Gene3D" id="1.10.357.10">
    <property type="entry name" value="Tetracycline Repressor, domain 2"/>
    <property type="match status" value="1"/>
</dbReference>
<name>A0A419EMP7_9BACT</name>
<dbReference type="Gene3D" id="1.10.10.60">
    <property type="entry name" value="Homeodomain-like"/>
    <property type="match status" value="1"/>
</dbReference>
<dbReference type="AlphaFoldDB" id="A0A419EMP7"/>
<dbReference type="PROSITE" id="PS50977">
    <property type="entry name" value="HTH_TETR_2"/>
    <property type="match status" value="1"/>
</dbReference>
<feature type="DNA-binding region" description="H-T-H motif" evidence="4">
    <location>
        <begin position="34"/>
        <end position="53"/>
    </location>
</feature>
<dbReference type="PRINTS" id="PR00455">
    <property type="entry name" value="HTHTETR"/>
</dbReference>
<proteinExistence type="predicted"/>
<dbReference type="InterPro" id="IPR011075">
    <property type="entry name" value="TetR_C"/>
</dbReference>
<evidence type="ECO:0000256" key="2">
    <source>
        <dbReference type="ARBA" id="ARBA00023125"/>
    </source>
</evidence>
<feature type="domain" description="HTH tetR-type" evidence="5">
    <location>
        <begin position="11"/>
        <end position="71"/>
    </location>
</feature>
<dbReference type="InterPro" id="IPR036271">
    <property type="entry name" value="Tet_transcr_reg_TetR-rel_C_sf"/>
</dbReference>
<keyword evidence="3" id="KW-0804">Transcription</keyword>
<gene>
    <name evidence="6" type="ORF">C4532_20170</name>
</gene>
<evidence type="ECO:0000256" key="1">
    <source>
        <dbReference type="ARBA" id="ARBA00023015"/>
    </source>
</evidence>
<evidence type="ECO:0000259" key="5">
    <source>
        <dbReference type="PROSITE" id="PS50977"/>
    </source>
</evidence>
<keyword evidence="1" id="KW-0805">Transcription regulation</keyword>
<dbReference type="InterPro" id="IPR001647">
    <property type="entry name" value="HTH_TetR"/>
</dbReference>
<dbReference type="GO" id="GO:0003677">
    <property type="term" value="F:DNA binding"/>
    <property type="evidence" value="ECO:0007669"/>
    <property type="project" value="UniProtKB-UniRule"/>
</dbReference>
<dbReference type="PROSITE" id="PS01081">
    <property type="entry name" value="HTH_TETR_1"/>
    <property type="match status" value="1"/>
</dbReference>
<dbReference type="SUPFAM" id="SSF46689">
    <property type="entry name" value="Homeodomain-like"/>
    <property type="match status" value="1"/>
</dbReference>
<dbReference type="Proteomes" id="UP000285961">
    <property type="component" value="Unassembled WGS sequence"/>
</dbReference>
<dbReference type="Pfam" id="PF00440">
    <property type="entry name" value="TetR_N"/>
    <property type="match status" value="1"/>
</dbReference>
<dbReference type="EMBL" id="QZKI01000144">
    <property type="protein sequence ID" value="RJP63948.1"/>
    <property type="molecule type" value="Genomic_DNA"/>
</dbReference>
<evidence type="ECO:0000256" key="4">
    <source>
        <dbReference type="PROSITE-ProRule" id="PRU00335"/>
    </source>
</evidence>
<dbReference type="PANTHER" id="PTHR47506">
    <property type="entry name" value="TRANSCRIPTIONAL REGULATORY PROTEIN"/>
    <property type="match status" value="1"/>
</dbReference>
<organism evidence="6 7">
    <name type="scientific">Candidatus Abyssobacteria bacterium SURF_17</name>
    <dbReference type="NCBI Taxonomy" id="2093361"/>
    <lineage>
        <taxon>Bacteria</taxon>
        <taxon>Pseudomonadati</taxon>
        <taxon>Candidatus Hydrogenedentota</taxon>
        <taxon>Candidatus Abyssobacteria</taxon>
    </lineage>
</organism>
<evidence type="ECO:0000313" key="6">
    <source>
        <dbReference type="EMBL" id="RJP63948.1"/>
    </source>
</evidence>
<sequence>MPKTRKNIQSEKSRAAILAATMDLISKHGFSGTTVDKIAYEAGLSKGSIFWHFNNKEKLFIAVIETIRNGLLQGLSVGQANTLTCKERLNLLLDNYAALIEADCSRCLDLTVLIIEMVETNPELAGRLRDLFSELAELLTALLDEAKERGEVRGDIDTRMTAYAIVGNLQGMTVQYYLNRDRLEYQPIMKAYKKLMLDGLFLCEKRQRMRPTIL</sequence>
<accession>A0A419EMP7</accession>
<protein>
    <submittedName>
        <fullName evidence="6">TetR/AcrR family transcriptional regulator</fullName>
    </submittedName>
</protein>
<dbReference type="Pfam" id="PF16925">
    <property type="entry name" value="TetR_C_13"/>
    <property type="match status" value="1"/>
</dbReference>
<reference evidence="6 7" key="1">
    <citation type="journal article" date="2017" name="ISME J.">
        <title>Energy and carbon metabolisms in a deep terrestrial subsurface fluid microbial community.</title>
        <authorList>
            <person name="Momper L."/>
            <person name="Jungbluth S.P."/>
            <person name="Lee M.D."/>
            <person name="Amend J.P."/>
        </authorList>
    </citation>
    <scope>NUCLEOTIDE SEQUENCE [LARGE SCALE GENOMIC DNA]</scope>
    <source>
        <strain evidence="6">SURF_17</strain>
    </source>
</reference>
<dbReference type="PANTHER" id="PTHR47506:SF6">
    <property type="entry name" value="HTH-TYPE TRANSCRIPTIONAL REPRESSOR NEMR"/>
    <property type="match status" value="1"/>
</dbReference>